<dbReference type="PROSITE" id="PS51318">
    <property type="entry name" value="TAT"/>
    <property type="match status" value="1"/>
</dbReference>
<feature type="compositionally biased region" description="Low complexity" evidence="1">
    <location>
        <begin position="27"/>
        <end position="45"/>
    </location>
</feature>
<evidence type="ECO:0000259" key="2">
    <source>
        <dbReference type="Pfam" id="PF13360"/>
    </source>
</evidence>
<dbReference type="Gene3D" id="2.130.10.10">
    <property type="entry name" value="YVTN repeat-like/Quinoprotein amine dehydrogenase"/>
    <property type="match status" value="1"/>
</dbReference>
<protein>
    <submittedName>
        <fullName evidence="3">PQQ-like domain-containing protein</fullName>
    </submittedName>
</protein>
<dbReference type="InterPro" id="IPR015943">
    <property type="entry name" value="WD40/YVTN_repeat-like_dom_sf"/>
</dbReference>
<proteinExistence type="predicted"/>
<dbReference type="InterPro" id="IPR018391">
    <property type="entry name" value="PQQ_b-propeller_rpt"/>
</dbReference>
<evidence type="ECO:0000256" key="1">
    <source>
        <dbReference type="SAM" id="MobiDB-lite"/>
    </source>
</evidence>
<evidence type="ECO:0000313" key="3">
    <source>
        <dbReference type="EMBL" id="SFR90944.1"/>
    </source>
</evidence>
<keyword evidence="4" id="KW-1185">Reference proteome</keyword>
<dbReference type="InterPro" id="IPR002372">
    <property type="entry name" value="PQQ_rpt_dom"/>
</dbReference>
<dbReference type="PANTHER" id="PTHR34512">
    <property type="entry name" value="CELL SURFACE PROTEIN"/>
    <property type="match status" value="1"/>
</dbReference>
<name>A0A1I6KIF3_9EURY</name>
<dbReference type="Pfam" id="PF13360">
    <property type="entry name" value="PQQ_2"/>
    <property type="match status" value="2"/>
</dbReference>
<reference evidence="3 4" key="1">
    <citation type="submission" date="2016-10" db="EMBL/GenBank/DDBJ databases">
        <authorList>
            <person name="de Groot N.N."/>
        </authorList>
    </citation>
    <scope>NUCLEOTIDE SEQUENCE [LARGE SCALE GENOMIC DNA]</scope>
    <source>
        <strain evidence="3 4">CGMCC 1.10457</strain>
    </source>
</reference>
<feature type="domain" description="Pyrrolo-quinoline quinone repeat" evidence="2">
    <location>
        <begin position="155"/>
        <end position="310"/>
    </location>
</feature>
<dbReference type="AlphaFoldDB" id="A0A1I6KIF3"/>
<gene>
    <name evidence="3" type="ORF">SAMN05216559_0857</name>
</gene>
<dbReference type="InterPro" id="IPR006311">
    <property type="entry name" value="TAT_signal"/>
</dbReference>
<evidence type="ECO:0000313" key="4">
    <source>
        <dbReference type="Proteomes" id="UP000199062"/>
    </source>
</evidence>
<dbReference type="Proteomes" id="UP000199062">
    <property type="component" value="Unassembled WGS sequence"/>
</dbReference>
<dbReference type="EMBL" id="FOZK01000001">
    <property type="protein sequence ID" value="SFR90944.1"/>
    <property type="molecule type" value="Genomic_DNA"/>
</dbReference>
<organism evidence="3 4">
    <name type="scientific">Halomicrobium zhouii</name>
    <dbReference type="NCBI Taxonomy" id="767519"/>
    <lineage>
        <taxon>Archaea</taxon>
        <taxon>Methanobacteriati</taxon>
        <taxon>Methanobacteriota</taxon>
        <taxon>Stenosarchaea group</taxon>
        <taxon>Halobacteria</taxon>
        <taxon>Halobacteriales</taxon>
        <taxon>Haloarculaceae</taxon>
        <taxon>Halomicrobium</taxon>
    </lineage>
</organism>
<feature type="region of interest" description="Disordered" evidence="1">
    <location>
        <begin position="306"/>
        <end position="344"/>
    </location>
</feature>
<dbReference type="PANTHER" id="PTHR34512:SF30">
    <property type="entry name" value="OUTER MEMBRANE PROTEIN ASSEMBLY FACTOR BAMB"/>
    <property type="match status" value="1"/>
</dbReference>
<dbReference type="SMART" id="SM00564">
    <property type="entry name" value="PQQ"/>
    <property type="match status" value="4"/>
</dbReference>
<feature type="domain" description="Pyrrolo-quinoline quinone repeat" evidence="2">
    <location>
        <begin position="381"/>
        <end position="468"/>
    </location>
</feature>
<dbReference type="RefSeq" id="WP_177227144.1">
    <property type="nucleotide sequence ID" value="NZ_FOZK01000001.1"/>
</dbReference>
<dbReference type="PROSITE" id="PS51257">
    <property type="entry name" value="PROKAR_LIPOPROTEIN"/>
    <property type="match status" value="1"/>
</dbReference>
<accession>A0A1I6KIF3</accession>
<dbReference type="Gene3D" id="2.40.128.630">
    <property type="match status" value="2"/>
</dbReference>
<sequence>MSTDWSRRALLGTVATVLAGCSADSETAATATESSPTASETGTEAGEFESLRTDDPVLIWAVALPEAVVTPPALDPGADRLYVGAGKHYGETPTPTDQRESSNGALYSLRTVDGQKEWGTATPGPIAAQPLVHDERIHAVAGIGGPLEPSIGEPEIVAYGADGEQLWTAAPGGPELSLLGADGGRVFGGSRDDQLVGTENRSLFALGDDGAVVWERDASDAMGGAVAGAHLLHWDGTEELAAYSLETGTEAWQVSEAPILTSNENPELRSALEPVVFDGLCFTKSSEAADGSQSLVARSVADGSERWRYEPPDGGTFRPTGVATSTGVADGHHEDPSIVGTGDDGTVFSLSDDGTERWRTTVGGVRRGSPLVGDRIYVHGNGTIYALDPTEGPERWRASVPGNGTLRLISNGVVALSNRENDSVVASFRSDGSERWRYETSKDLTQPAVHGNRVYVGTADGTVLAFAAE</sequence>
<dbReference type="InterPro" id="IPR011047">
    <property type="entry name" value="Quinoprotein_ADH-like_sf"/>
</dbReference>
<dbReference type="OrthoDB" id="136681at2157"/>
<dbReference type="STRING" id="767519.SAMN05216559_0857"/>
<dbReference type="SUPFAM" id="SSF50998">
    <property type="entry name" value="Quinoprotein alcohol dehydrogenase-like"/>
    <property type="match status" value="2"/>
</dbReference>
<feature type="region of interest" description="Disordered" evidence="1">
    <location>
        <begin position="27"/>
        <end position="47"/>
    </location>
</feature>